<name>A0A6J6ZD14_9ZZZZ</name>
<evidence type="ECO:0000256" key="1">
    <source>
        <dbReference type="SAM" id="MobiDB-lite"/>
    </source>
</evidence>
<feature type="compositionally biased region" description="Polar residues" evidence="1">
    <location>
        <begin position="31"/>
        <end position="43"/>
    </location>
</feature>
<gene>
    <name evidence="2" type="ORF">UFOPK3004_01698</name>
</gene>
<feature type="region of interest" description="Disordered" evidence="1">
    <location>
        <begin position="24"/>
        <end position="43"/>
    </location>
</feature>
<organism evidence="2">
    <name type="scientific">freshwater metagenome</name>
    <dbReference type="NCBI Taxonomy" id="449393"/>
    <lineage>
        <taxon>unclassified sequences</taxon>
        <taxon>metagenomes</taxon>
        <taxon>ecological metagenomes</taxon>
    </lineage>
</organism>
<reference evidence="2" key="1">
    <citation type="submission" date="2020-05" db="EMBL/GenBank/DDBJ databases">
        <authorList>
            <person name="Chiriac C."/>
            <person name="Salcher M."/>
            <person name="Ghai R."/>
            <person name="Kavagutti S V."/>
        </authorList>
    </citation>
    <scope>NUCLEOTIDE SEQUENCE</scope>
</reference>
<sequence>MTVCVPAPVGIEPVTLTSCGTPVTNGPAHKTTASRVSSTRTGDTATNVELVAGAAPAWAKRVTPPPSETAIAAPIAAHLMRSACVDIDRDFLMMCSDISQVWRNDQNMTIVENE</sequence>
<proteinExistence type="predicted"/>
<evidence type="ECO:0000313" key="2">
    <source>
        <dbReference type="EMBL" id="CAB4818403.1"/>
    </source>
</evidence>
<accession>A0A6J6ZD14</accession>
<dbReference type="AlphaFoldDB" id="A0A6J6ZD14"/>
<protein>
    <submittedName>
        <fullName evidence="2">Unannotated protein</fullName>
    </submittedName>
</protein>
<dbReference type="EMBL" id="CAFAAL010000211">
    <property type="protein sequence ID" value="CAB4818403.1"/>
    <property type="molecule type" value="Genomic_DNA"/>
</dbReference>